<name>A0A918K0W2_9GAMM</name>
<reference evidence="2" key="1">
    <citation type="journal article" date="2014" name="Int. J. Syst. Evol. Microbiol.">
        <title>Complete genome sequence of Corynebacterium casei LMG S-19264T (=DSM 44701T), isolated from a smear-ripened cheese.</title>
        <authorList>
            <consortium name="US DOE Joint Genome Institute (JGI-PGF)"/>
            <person name="Walter F."/>
            <person name="Albersmeier A."/>
            <person name="Kalinowski J."/>
            <person name="Ruckert C."/>
        </authorList>
    </citation>
    <scope>NUCLEOTIDE SEQUENCE</scope>
    <source>
        <strain evidence="2">KCTC 22169</strain>
    </source>
</reference>
<dbReference type="AlphaFoldDB" id="A0A918K0W2"/>
<dbReference type="SUPFAM" id="SSF109604">
    <property type="entry name" value="HD-domain/PDEase-like"/>
    <property type="match status" value="1"/>
</dbReference>
<evidence type="ECO:0000259" key="1">
    <source>
        <dbReference type="PROSITE" id="PS51833"/>
    </source>
</evidence>
<dbReference type="PROSITE" id="PS51833">
    <property type="entry name" value="HDOD"/>
    <property type="match status" value="1"/>
</dbReference>
<feature type="domain" description="HDOD" evidence="1">
    <location>
        <begin position="15"/>
        <end position="212"/>
    </location>
</feature>
<dbReference type="PANTHER" id="PTHR33525:SF3">
    <property type="entry name" value="RIBONUCLEASE Y"/>
    <property type="match status" value="1"/>
</dbReference>
<dbReference type="InterPro" id="IPR013976">
    <property type="entry name" value="HDOD"/>
</dbReference>
<comment type="caution">
    <text evidence="2">The sequence shown here is derived from an EMBL/GenBank/DDBJ whole genome shotgun (WGS) entry which is preliminary data.</text>
</comment>
<keyword evidence="3" id="KW-1185">Reference proteome</keyword>
<evidence type="ECO:0000313" key="3">
    <source>
        <dbReference type="Proteomes" id="UP000626148"/>
    </source>
</evidence>
<sequence>MSNNRQSLRARIKQLPPLPPATSRLLEMLEDDEQSDDMKQVEKQILTDPVLTGRILQIANSSFYGLRQQVVSIGQACSILGIHTLKNLVYTMALMQRLNQPHQDSVIDYAKVWRHSLLTASLAGALTEHSRLNSLAMFTTGLFHNIGLLIMDLLQPKLLQQQINHARTHHCTLETTTAETGAPSHLAVAATTLEVWNIPESIITPFRQSTDKGDDGPRCSTSLNWVRFCALIAHGMGESYLENVPLALPENVSEGYLDKDMSALLPDLHRGYAMYGEFRSNLL</sequence>
<evidence type="ECO:0000313" key="2">
    <source>
        <dbReference type="EMBL" id="GGX40262.1"/>
    </source>
</evidence>
<dbReference type="RefSeq" id="WP_189606782.1">
    <property type="nucleotide sequence ID" value="NZ_BMXR01000001.1"/>
</dbReference>
<organism evidence="2 3">
    <name type="scientific">Saccharospirillum salsuginis</name>
    <dbReference type="NCBI Taxonomy" id="418750"/>
    <lineage>
        <taxon>Bacteria</taxon>
        <taxon>Pseudomonadati</taxon>
        <taxon>Pseudomonadota</taxon>
        <taxon>Gammaproteobacteria</taxon>
        <taxon>Oceanospirillales</taxon>
        <taxon>Saccharospirillaceae</taxon>
        <taxon>Saccharospirillum</taxon>
    </lineage>
</organism>
<reference evidence="2" key="2">
    <citation type="submission" date="2020-09" db="EMBL/GenBank/DDBJ databases">
        <authorList>
            <person name="Sun Q."/>
            <person name="Kim S."/>
        </authorList>
    </citation>
    <scope>NUCLEOTIDE SEQUENCE</scope>
    <source>
        <strain evidence="2">KCTC 22169</strain>
    </source>
</reference>
<dbReference type="EMBL" id="BMXR01000001">
    <property type="protein sequence ID" value="GGX40262.1"/>
    <property type="molecule type" value="Genomic_DNA"/>
</dbReference>
<protein>
    <recommendedName>
        <fullName evidence="1">HDOD domain-containing protein</fullName>
    </recommendedName>
</protein>
<dbReference type="Gene3D" id="1.10.3210.10">
    <property type="entry name" value="Hypothetical protein af1432"/>
    <property type="match status" value="1"/>
</dbReference>
<dbReference type="Pfam" id="PF08668">
    <property type="entry name" value="HDOD"/>
    <property type="match status" value="1"/>
</dbReference>
<dbReference type="InterPro" id="IPR052340">
    <property type="entry name" value="RNase_Y/CdgJ"/>
</dbReference>
<dbReference type="Proteomes" id="UP000626148">
    <property type="component" value="Unassembled WGS sequence"/>
</dbReference>
<accession>A0A918K0W2</accession>
<dbReference type="PANTHER" id="PTHR33525">
    <property type="match status" value="1"/>
</dbReference>
<gene>
    <name evidence="2" type="ORF">GCM10007392_03690</name>
</gene>
<proteinExistence type="predicted"/>